<dbReference type="InterPro" id="IPR035965">
    <property type="entry name" value="PAS-like_dom_sf"/>
</dbReference>
<dbReference type="GO" id="GO:0000155">
    <property type="term" value="F:phosphorelay sensor kinase activity"/>
    <property type="evidence" value="ECO:0007669"/>
    <property type="project" value="InterPro"/>
</dbReference>
<evidence type="ECO:0000256" key="2">
    <source>
        <dbReference type="ARBA" id="ARBA00022553"/>
    </source>
</evidence>
<evidence type="ECO:0000259" key="13">
    <source>
        <dbReference type="PROSITE" id="PS50046"/>
    </source>
</evidence>
<gene>
    <name evidence="16" type="ORF">WHR41_05359</name>
</gene>
<protein>
    <recommendedName>
        <fullName evidence="18">Phytochrome</fullName>
    </recommendedName>
</protein>
<evidence type="ECO:0000256" key="9">
    <source>
        <dbReference type="ARBA" id="ARBA00023012"/>
    </source>
</evidence>
<keyword evidence="4" id="KW-0808">Transferase</keyword>
<feature type="region of interest" description="Disordered" evidence="12">
    <location>
        <begin position="1471"/>
        <end position="1589"/>
    </location>
</feature>
<dbReference type="SMART" id="SM00388">
    <property type="entry name" value="HisKA"/>
    <property type="match status" value="1"/>
</dbReference>
<dbReference type="SMART" id="SM00448">
    <property type="entry name" value="REC"/>
    <property type="match status" value="1"/>
</dbReference>
<dbReference type="SUPFAM" id="SSF55785">
    <property type="entry name" value="PYP-like sensor domain (PAS domain)"/>
    <property type="match status" value="1"/>
</dbReference>
<keyword evidence="7" id="KW-0067">ATP-binding</keyword>
<feature type="compositionally biased region" description="Low complexity" evidence="12">
    <location>
        <begin position="1"/>
        <end position="12"/>
    </location>
</feature>
<evidence type="ECO:0000259" key="15">
    <source>
        <dbReference type="PROSITE" id="PS50110"/>
    </source>
</evidence>
<dbReference type="SUPFAM" id="SSF52172">
    <property type="entry name" value="CheY-like"/>
    <property type="match status" value="1"/>
</dbReference>
<keyword evidence="2 11" id="KW-0597">Phosphoprotein</keyword>
<dbReference type="PROSITE" id="PS50110">
    <property type="entry name" value="RESPONSE_REGULATORY"/>
    <property type="match status" value="1"/>
</dbReference>
<evidence type="ECO:0000256" key="4">
    <source>
        <dbReference type="ARBA" id="ARBA00022679"/>
    </source>
</evidence>
<dbReference type="CDD" id="cd00082">
    <property type="entry name" value="HisKA"/>
    <property type="match status" value="1"/>
</dbReference>
<feature type="compositionally biased region" description="Polar residues" evidence="12">
    <location>
        <begin position="52"/>
        <end position="69"/>
    </location>
</feature>
<feature type="compositionally biased region" description="Polar residues" evidence="12">
    <location>
        <begin position="1156"/>
        <end position="1165"/>
    </location>
</feature>
<dbReference type="Gene3D" id="3.40.50.2300">
    <property type="match status" value="1"/>
</dbReference>
<dbReference type="GeneID" id="96006802"/>
<dbReference type="Gene3D" id="3.30.450.20">
    <property type="entry name" value="PAS domain"/>
    <property type="match status" value="2"/>
</dbReference>
<feature type="compositionally biased region" description="Pro residues" evidence="12">
    <location>
        <begin position="1580"/>
        <end position="1589"/>
    </location>
</feature>
<feature type="region of interest" description="Disordered" evidence="12">
    <location>
        <begin position="1"/>
        <end position="227"/>
    </location>
</feature>
<keyword evidence="3" id="KW-0716">Sensory transduction</keyword>
<evidence type="ECO:0000256" key="3">
    <source>
        <dbReference type="ARBA" id="ARBA00022606"/>
    </source>
</evidence>
<dbReference type="InterPro" id="IPR036890">
    <property type="entry name" value="HATPase_C_sf"/>
</dbReference>
<dbReference type="Pfam" id="PF01590">
    <property type="entry name" value="GAF"/>
    <property type="match status" value="1"/>
</dbReference>
<feature type="compositionally biased region" description="Acidic residues" evidence="12">
    <location>
        <begin position="1544"/>
        <end position="1556"/>
    </location>
</feature>
<dbReference type="PANTHER" id="PTHR43065">
    <property type="entry name" value="SENSOR HISTIDINE KINASE"/>
    <property type="match status" value="1"/>
</dbReference>
<dbReference type="InterPro" id="IPR043150">
    <property type="entry name" value="Phytochrome_PHY_sf"/>
</dbReference>
<feature type="compositionally biased region" description="Polar residues" evidence="12">
    <location>
        <begin position="116"/>
        <end position="136"/>
    </location>
</feature>
<proteinExistence type="predicted"/>
<evidence type="ECO:0000256" key="1">
    <source>
        <dbReference type="ARBA" id="ARBA00022543"/>
    </source>
</evidence>
<feature type="compositionally biased region" description="Low complexity" evidence="12">
    <location>
        <begin position="197"/>
        <end position="214"/>
    </location>
</feature>
<feature type="region of interest" description="Disordered" evidence="12">
    <location>
        <begin position="1077"/>
        <end position="1169"/>
    </location>
</feature>
<dbReference type="InterPro" id="IPR013654">
    <property type="entry name" value="PAS_2"/>
</dbReference>
<dbReference type="InterPro" id="IPR003661">
    <property type="entry name" value="HisK_dim/P_dom"/>
</dbReference>
<comment type="caution">
    <text evidence="16">The sequence shown here is derived from an EMBL/GenBank/DDBJ whole genome shotgun (WGS) entry which is preliminary data.</text>
</comment>
<dbReference type="Pfam" id="PF08446">
    <property type="entry name" value="PAS_2"/>
    <property type="match status" value="1"/>
</dbReference>
<dbReference type="Proteomes" id="UP000803884">
    <property type="component" value="Unassembled WGS sequence"/>
</dbReference>
<reference evidence="16 17" key="1">
    <citation type="journal article" date="2020" name="Microbiol. Resour. Announc.">
        <title>Draft Genome Sequence of a Cladosporium Species Isolated from the Mesophotic Ascidian Didemnum maculosum.</title>
        <authorList>
            <person name="Gioti A."/>
            <person name="Siaperas R."/>
            <person name="Nikolaivits E."/>
            <person name="Le Goff G."/>
            <person name="Ouazzani J."/>
            <person name="Kotoulas G."/>
            <person name="Topakas E."/>
        </authorList>
    </citation>
    <scope>NUCLEOTIDE SEQUENCE [LARGE SCALE GENOMIC DNA]</scope>
    <source>
        <strain evidence="16 17">TM138-S3</strain>
    </source>
</reference>
<sequence>MSGDQSSSRRASGTGGTTKDEGGHALATTLLKEGPSAPGTTSRRMSKPGLTDDSTPSQTKINTDAQPKSPTFPADDVLSPAEADRVFPVRSVVSVGPNPTPDPGRHQQREGYFPSPATTRRSSTKTTEPSRQSTPASHDRDRAGSGSAWDRALRRNIQESAKPSEKDIRSKAGPMSPSRQPPDVLAAMLTGTDGGDARSTGAGSTAPSAARTSTYAESTRSNPDDIGPLVTARFKHVITEGGHAIITGRDGETLQRCEDEPIHIPGAVQSFGVLLALEEQQDDKFVVRVVSENSKNLLGYTPKQLFALDSFTDILSDEQADNLLDHVDFIRDEDADVVANGPEVFTISVRSPSRKTHKLWCAMHINDRHPNLVICEFELEDDQENPLVPPGEATPEPAEDTLNSDPTEEEIVESTQNYSKPLRVLRSARKRKGEAAAMEVFNIMSQVQEQLAAASNLETFLKVLVGVVKELTGFHRVMVYQFDQAWNGRVVTELVDPRATKDLYKGLNFPASDIPKQARDLYKVNKVRMLYDRDHQTARLVCRTVEDLETPLDLTHSYLRAMSPIHIKYLANMAVRSSMSISINAFDELWGLISCHTYGSKGMRVSFPIRKMCRLVGDSASRNIERLSYASRLQARKLINTVPTKDNPSGYIIASSEDLLKLFTADFGLLSIRDETKILGKVEEPQELLAMHEYLRMRSITNVTTTVDIRDDFPDLQYAPGFKAIAGMLLVPLSSKGQDFIAFFRTPQLREVKWAGNPYEKFIKEGTEGYLEPRKSFKTWSETVVGKGREWTEEEIETAAVLCLVYGKFIEVWRQKEAALQNSQLTRLLLANSAHEVRTPLNAIINYLEIALEGSLDKETRDNLSKSHSASKSLIYVINDLLDLTKTEEGGELVKDEVFDLRDILREATEMFAGDARRKNITYDIVGHEGLPTQVVGDARRVRQAISNVTANAIQCTSEGGVRVDMAVTSRMEAHVDIEVSISDTGTGMDKKKLDALFLELEQVQTEDDNPMEGLTDSSKALANTKKAEGNRILGLGLAVVSRILRNMNGQLRLKSEEGKGSRFVLVFPLDLADAGPEQRAIEDNPASISDGSRTPLGRVPSHSPSTPSNKDEEMTLVAQSSHKARPSNAEGGAAVSRKNSADSLGSRRSMRSAKSGRSFNSIGSAGSADSHADRLIKAIQEPHQVEGWSGSGDNSRRNSFKNIPSRPKLDQRHPTFPPPGAVDSAGSPAQKRPRSIETAPVPPHLREEKVTSPGSVAVEGQGIPVKSIRMPDELGSPGPVDRPSSAKRVLGDVKDVPDSTDEPPSADHMRVLVAEDDPVNSRIIKKRLEKLGHEVYLTVNGEECAAAYGEKTGFFDIVLMDMQMPIVDGLTSAKMIRSFEKSHPTHTLSARAAPNGRVPIIAVSASLVEREQPLYAAAGFDGWILKPISFDRLRHIMLGAVDASARTDSLYKPGNWERGGWFDAASKGLFASSDTRPSGRMPMTDPSEGAQRAAASDDPSVKEEEGSRQTQEQERLAAEQAEGRAGEGEGEPRKDEEPRREGEDDAPTADDDNDDPATAAPATVPAPEVEEASTAGKQDPPPGDGAPA</sequence>
<keyword evidence="5" id="KW-0547">Nucleotide-binding</keyword>
<dbReference type="Gene3D" id="1.10.287.130">
    <property type="match status" value="1"/>
</dbReference>
<dbReference type="InterPro" id="IPR001789">
    <property type="entry name" value="Sig_transdc_resp-reg_receiver"/>
</dbReference>
<dbReference type="InterPro" id="IPR013515">
    <property type="entry name" value="Phytochrome_cen-reg"/>
</dbReference>
<evidence type="ECO:0008006" key="18">
    <source>
        <dbReference type="Google" id="ProtNLM"/>
    </source>
</evidence>
<name>A0AB34KSY1_9PEZI</name>
<dbReference type="EMBL" id="JAAQHG020000014">
    <property type="protein sequence ID" value="KAL1586465.1"/>
    <property type="molecule type" value="Genomic_DNA"/>
</dbReference>
<dbReference type="FunFam" id="1.10.287.130:FF:000048">
    <property type="entry name" value="Sensor histidine kinase/response regulator"/>
    <property type="match status" value="1"/>
</dbReference>
<evidence type="ECO:0000256" key="6">
    <source>
        <dbReference type="ARBA" id="ARBA00022777"/>
    </source>
</evidence>
<feature type="region of interest" description="Disordered" evidence="12">
    <location>
        <begin position="1182"/>
        <end position="1307"/>
    </location>
</feature>
<feature type="domain" description="Histidine kinase" evidence="14">
    <location>
        <begin position="832"/>
        <end position="1072"/>
    </location>
</feature>
<evidence type="ECO:0000256" key="7">
    <source>
        <dbReference type="ARBA" id="ARBA00022840"/>
    </source>
</evidence>
<dbReference type="InterPro" id="IPR003018">
    <property type="entry name" value="GAF"/>
</dbReference>
<evidence type="ECO:0000256" key="11">
    <source>
        <dbReference type="PROSITE-ProRule" id="PRU00169"/>
    </source>
</evidence>
<dbReference type="Gene3D" id="3.30.565.10">
    <property type="entry name" value="Histidine kinase-like ATPase, C-terminal domain"/>
    <property type="match status" value="1"/>
</dbReference>
<dbReference type="InterPro" id="IPR016132">
    <property type="entry name" value="Phyto_chromo_attachment"/>
</dbReference>
<dbReference type="Pfam" id="PF00360">
    <property type="entry name" value="PHY"/>
    <property type="match status" value="1"/>
</dbReference>
<evidence type="ECO:0000256" key="8">
    <source>
        <dbReference type="ARBA" id="ARBA00022991"/>
    </source>
</evidence>
<dbReference type="GO" id="GO:0009881">
    <property type="term" value="F:photoreceptor activity"/>
    <property type="evidence" value="ECO:0007669"/>
    <property type="project" value="UniProtKB-KW"/>
</dbReference>
<evidence type="ECO:0000313" key="16">
    <source>
        <dbReference type="EMBL" id="KAL1586465.1"/>
    </source>
</evidence>
<organism evidence="16 17">
    <name type="scientific">Cladosporium halotolerans</name>
    <dbReference type="NCBI Taxonomy" id="1052096"/>
    <lineage>
        <taxon>Eukaryota</taxon>
        <taxon>Fungi</taxon>
        <taxon>Dikarya</taxon>
        <taxon>Ascomycota</taxon>
        <taxon>Pezizomycotina</taxon>
        <taxon>Dothideomycetes</taxon>
        <taxon>Dothideomycetidae</taxon>
        <taxon>Cladosporiales</taxon>
        <taxon>Cladosporiaceae</taxon>
        <taxon>Cladosporium</taxon>
    </lineage>
</organism>
<dbReference type="PRINTS" id="PR01033">
    <property type="entry name" value="PHYTOCHROME"/>
</dbReference>
<dbReference type="Pfam" id="PF02518">
    <property type="entry name" value="HATPase_c"/>
    <property type="match status" value="1"/>
</dbReference>
<dbReference type="FunFam" id="3.30.450.270:FF:000002">
    <property type="entry name" value="Sensor histidine kinase/response regulator, putative"/>
    <property type="match status" value="1"/>
</dbReference>
<evidence type="ECO:0000256" key="12">
    <source>
        <dbReference type="SAM" id="MobiDB-lite"/>
    </source>
</evidence>
<accession>A0AB34KSY1</accession>
<feature type="region of interest" description="Disordered" evidence="12">
    <location>
        <begin position="384"/>
        <end position="416"/>
    </location>
</feature>
<feature type="compositionally biased region" description="Low complexity" evidence="12">
    <location>
        <begin position="1557"/>
        <end position="1568"/>
    </location>
</feature>
<dbReference type="Pfam" id="PF00072">
    <property type="entry name" value="Response_reg"/>
    <property type="match status" value="1"/>
</dbReference>
<evidence type="ECO:0000256" key="5">
    <source>
        <dbReference type="ARBA" id="ARBA00022741"/>
    </source>
</evidence>
<dbReference type="SUPFAM" id="SSF47384">
    <property type="entry name" value="Homodimeric domain of signal transducing histidine kinase"/>
    <property type="match status" value="1"/>
</dbReference>
<dbReference type="RefSeq" id="XP_069229570.1">
    <property type="nucleotide sequence ID" value="XM_069373964.1"/>
</dbReference>
<dbReference type="Pfam" id="PF00512">
    <property type="entry name" value="HisKA"/>
    <property type="match status" value="1"/>
</dbReference>
<feature type="domain" description="Response regulatory" evidence="15">
    <location>
        <begin position="1311"/>
        <end position="1442"/>
    </location>
</feature>
<dbReference type="InterPro" id="IPR005467">
    <property type="entry name" value="His_kinase_dom"/>
</dbReference>
<dbReference type="PROSITE" id="PS50046">
    <property type="entry name" value="PHYTOCHROME_2"/>
    <property type="match status" value="1"/>
</dbReference>
<keyword evidence="1" id="KW-0600">Photoreceptor protein</keyword>
<feature type="compositionally biased region" description="Basic and acidic residues" evidence="12">
    <location>
        <begin position="1500"/>
        <end position="1543"/>
    </location>
</feature>
<dbReference type="GO" id="GO:0009584">
    <property type="term" value="P:detection of visible light"/>
    <property type="evidence" value="ECO:0007669"/>
    <property type="project" value="InterPro"/>
</dbReference>
<feature type="modified residue" description="4-aspartylphosphate" evidence="11">
    <location>
        <position position="1362"/>
    </location>
</feature>
<dbReference type="InterPro" id="IPR011006">
    <property type="entry name" value="CheY-like_superfamily"/>
</dbReference>
<dbReference type="SUPFAM" id="SSF55781">
    <property type="entry name" value="GAF domain-like"/>
    <property type="match status" value="2"/>
</dbReference>
<dbReference type="InterPro" id="IPR029016">
    <property type="entry name" value="GAF-like_dom_sf"/>
</dbReference>
<dbReference type="InterPro" id="IPR001294">
    <property type="entry name" value="Phytochrome"/>
</dbReference>
<evidence type="ECO:0000256" key="10">
    <source>
        <dbReference type="ARBA" id="ARBA00023170"/>
    </source>
</evidence>
<dbReference type="SUPFAM" id="SSF55874">
    <property type="entry name" value="ATPase domain of HSP90 chaperone/DNA topoisomerase II/histidine kinase"/>
    <property type="match status" value="1"/>
</dbReference>
<dbReference type="InterPro" id="IPR003594">
    <property type="entry name" value="HATPase_dom"/>
</dbReference>
<keyword evidence="10" id="KW-0675">Receptor</keyword>
<feature type="domain" description="Phytochrome chromophore attachment site" evidence="13">
    <location>
        <begin position="456"/>
        <end position="618"/>
    </location>
</feature>
<keyword evidence="6" id="KW-0418">Kinase</keyword>
<dbReference type="PANTHER" id="PTHR43065:SF10">
    <property type="entry name" value="PEROXIDE STRESS-ACTIVATED HISTIDINE KINASE MAK3"/>
    <property type="match status" value="1"/>
</dbReference>
<dbReference type="SMART" id="SM00387">
    <property type="entry name" value="HATPase_c"/>
    <property type="match status" value="1"/>
</dbReference>
<keyword evidence="17" id="KW-1185">Reference proteome</keyword>
<keyword evidence="9" id="KW-0902">Two-component regulatory system</keyword>
<dbReference type="Gene3D" id="3.30.450.270">
    <property type="match status" value="1"/>
</dbReference>
<dbReference type="Gene3D" id="3.30.450.40">
    <property type="match status" value="1"/>
</dbReference>
<evidence type="ECO:0000259" key="14">
    <source>
        <dbReference type="PROSITE" id="PS50109"/>
    </source>
</evidence>
<dbReference type="InterPro" id="IPR036097">
    <property type="entry name" value="HisK_dim/P_sf"/>
</dbReference>
<dbReference type="GO" id="GO:0005524">
    <property type="term" value="F:ATP binding"/>
    <property type="evidence" value="ECO:0007669"/>
    <property type="project" value="UniProtKB-KW"/>
</dbReference>
<evidence type="ECO:0000313" key="17">
    <source>
        <dbReference type="Proteomes" id="UP000803884"/>
    </source>
</evidence>
<dbReference type="CDD" id="cd17546">
    <property type="entry name" value="REC_hyHK_CKI1_RcsC-like"/>
    <property type="match status" value="1"/>
</dbReference>
<dbReference type="GO" id="GO:0006355">
    <property type="term" value="P:regulation of DNA-templated transcription"/>
    <property type="evidence" value="ECO:0007669"/>
    <property type="project" value="InterPro"/>
</dbReference>
<dbReference type="PROSITE" id="PS50109">
    <property type="entry name" value="HIS_KIN"/>
    <property type="match status" value="1"/>
</dbReference>
<feature type="compositionally biased region" description="Basic and acidic residues" evidence="12">
    <location>
        <begin position="151"/>
        <end position="170"/>
    </location>
</feature>
<keyword evidence="8" id="KW-0157">Chromophore</keyword>